<proteinExistence type="predicted"/>
<keyword evidence="1" id="KW-0812">Transmembrane</keyword>
<name>A0A2Z4U9B7_9FIRM</name>
<dbReference type="OrthoDB" id="2050018at2"/>
<dbReference type="RefSeq" id="WP_111918945.1">
    <property type="nucleotide sequence ID" value="NZ_CP030280.1"/>
</dbReference>
<keyword evidence="1" id="KW-1133">Transmembrane helix</keyword>
<accession>A0A2Z4U9B7</accession>
<dbReference type="EMBL" id="CP030280">
    <property type="protein sequence ID" value="AWY97627.1"/>
    <property type="molecule type" value="Genomic_DNA"/>
</dbReference>
<organism evidence="2 3">
    <name type="scientific">Blautia argi</name>
    <dbReference type="NCBI Taxonomy" id="1912897"/>
    <lineage>
        <taxon>Bacteria</taxon>
        <taxon>Bacillati</taxon>
        <taxon>Bacillota</taxon>
        <taxon>Clostridia</taxon>
        <taxon>Lachnospirales</taxon>
        <taxon>Lachnospiraceae</taxon>
        <taxon>Blautia</taxon>
    </lineage>
</organism>
<dbReference type="Pfam" id="PF20040">
    <property type="entry name" value="DUF6442"/>
    <property type="match status" value="1"/>
</dbReference>
<dbReference type="KEGG" id="blau:DQQ01_05065"/>
<reference evidence="3" key="1">
    <citation type="submission" date="2018-06" db="EMBL/GenBank/DDBJ databases">
        <title>Description of Blautia argi sp. nov., a new anaerobic isolated from dog feces.</title>
        <authorList>
            <person name="Chang Y.-H."/>
            <person name="Paek J."/>
            <person name="Shin Y."/>
        </authorList>
    </citation>
    <scope>NUCLEOTIDE SEQUENCE [LARGE SCALE GENOMIC DNA]</scope>
    <source>
        <strain evidence="3">KCTC 15426</strain>
    </source>
</reference>
<evidence type="ECO:0000313" key="2">
    <source>
        <dbReference type="EMBL" id="AWY97627.1"/>
    </source>
</evidence>
<evidence type="ECO:0000313" key="3">
    <source>
        <dbReference type="Proteomes" id="UP000250003"/>
    </source>
</evidence>
<dbReference type="InterPro" id="IPR045620">
    <property type="entry name" value="DUF6442"/>
</dbReference>
<feature type="transmembrane region" description="Helical" evidence="1">
    <location>
        <begin position="30"/>
        <end position="49"/>
    </location>
</feature>
<evidence type="ECO:0000256" key="1">
    <source>
        <dbReference type="SAM" id="Phobius"/>
    </source>
</evidence>
<feature type="transmembrane region" description="Helical" evidence="1">
    <location>
        <begin position="80"/>
        <end position="97"/>
    </location>
</feature>
<sequence length="104" mass="12027">MNKEEILARSKKENIYGDEREKSVRTKRDAFSLWGLTVLGIIIMFIKLFCMESPADIISILFCTSGLGFTYEGIKLKKKWSIICGVVFLLLAVYFFYKFCMGLF</sequence>
<dbReference type="Proteomes" id="UP000250003">
    <property type="component" value="Chromosome"/>
</dbReference>
<feature type="transmembrane region" description="Helical" evidence="1">
    <location>
        <begin position="55"/>
        <end position="73"/>
    </location>
</feature>
<keyword evidence="3" id="KW-1185">Reference proteome</keyword>
<keyword evidence="1" id="KW-0472">Membrane</keyword>
<gene>
    <name evidence="2" type="ORF">DQQ01_05065</name>
</gene>
<protein>
    <submittedName>
        <fullName evidence="2">Uncharacterized protein</fullName>
    </submittedName>
</protein>
<dbReference type="AlphaFoldDB" id="A0A2Z4U9B7"/>